<dbReference type="OrthoDB" id="5395292at2"/>
<keyword evidence="1" id="KW-0472">Membrane</keyword>
<gene>
    <name evidence="2" type="ORF">SAMN05660835_00463</name>
</gene>
<protein>
    <recommendedName>
        <fullName evidence="4">PilX N-terminal</fullName>
    </recommendedName>
</protein>
<accession>A0A1G6JRL3</accession>
<dbReference type="RefSeq" id="WP_092127910.1">
    <property type="nucleotide sequence ID" value="NZ_FMYU01000003.1"/>
</dbReference>
<feature type="transmembrane region" description="Helical" evidence="1">
    <location>
        <begin position="12"/>
        <end position="34"/>
    </location>
</feature>
<organism evidence="2 3">
    <name type="scientific">Desulfurella multipotens</name>
    <dbReference type="NCBI Taxonomy" id="79269"/>
    <lineage>
        <taxon>Bacteria</taxon>
        <taxon>Pseudomonadati</taxon>
        <taxon>Campylobacterota</taxon>
        <taxon>Desulfurellia</taxon>
        <taxon>Desulfurellales</taxon>
        <taxon>Desulfurellaceae</taxon>
        <taxon>Desulfurella</taxon>
    </lineage>
</organism>
<keyword evidence="1" id="KW-1133">Transmembrane helix</keyword>
<name>A0A1G6JRL3_9BACT</name>
<proteinExistence type="predicted"/>
<keyword evidence="1" id="KW-0812">Transmembrane</keyword>
<evidence type="ECO:0000313" key="3">
    <source>
        <dbReference type="Proteomes" id="UP000199411"/>
    </source>
</evidence>
<reference evidence="3" key="1">
    <citation type="submission" date="2016-10" db="EMBL/GenBank/DDBJ databases">
        <authorList>
            <person name="Varghese N."/>
            <person name="Submissions S."/>
        </authorList>
    </citation>
    <scope>NUCLEOTIDE SEQUENCE [LARGE SCALE GENOMIC DNA]</scope>
    <source>
        <strain evidence="3">DSM 8415</strain>
    </source>
</reference>
<keyword evidence="3" id="KW-1185">Reference proteome</keyword>
<dbReference type="Proteomes" id="UP000199411">
    <property type="component" value="Unassembled WGS sequence"/>
</dbReference>
<dbReference type="AlphaFoldDB" id="A0A1G6JRL3"/>
<dbReference type="EMBL" id="FMYU01000003">
    <property type="protein sequence ID" value="SDC21379.1"/>
    <property type="molecule type" value="Genomic_DNA"/>
</dbReference>
<sequence length="171" mass="18688">MKDLKNQKGIALIVAILLSFMALTLISALMWLVISGTKMSGMYKQYASAHDAAIGGAEVIIDALYWGQNPSLPDNSYNINDQTCFRTKRENPIQYWGNCLNSNPDLVINFGKINSSSDYYTVNVTITSTTIAPPCAASSSPAKYYYSVSIDATNSTRLDKSGLDFVYALGQ</sequence>
<evidence type="ECO:0000313" key="2">
    <source>
        <dbReference type="EMBL" id="SDC21379.1"/>
    </source>
</evidence>
<evidence type="ECO:0008006" key="4">
    <source>
        <dbReference type="Google" id="ProtNLM"/>
    </source>
</evidence>
<evidence type="ECO:0000256" key="1">
    <source>
        <dbReference type="SAM" id="Phobius"/>
    </source>
</evidence>